<evidence type="ECO:0000256" key="2">
    <source>
        <dbReference type="ARBA" id="ARBA00006190"/>
    </source>
</evidence>
<feature type="compositionally biased region" description="Basic and acidic residues" evidence="8">
    <location>
        <begin position="204"/>
        <end position="220"/>
    </location>
</feature>
<keyword evidence="4" id="KW-0967">Endosome</keyword>
<evidence type="ECO:0000256" key="1">
    <source>
        <dbReference type="ARBA" id="ARBA00004608"/>
    </source>
</evidence>
<evidence type="ECO:0000256" key="5">
    <source>
        <dbReference type="ARBA" id="ARBA00022927"/>
    </source>
</evidence>
<keyword evidence="3" id="KW-0813">Transport</keyword>
<dbReference type="PANTHER" id="PTHR22761:SF5">
    <property type="entry name" value="CHARGED MULTIVESICULAR BODY PROTEIN 6"/>
    <property type="match status" value="1"/>
</dbReference>
<evidence type="ECO:0000313" key="10">
    <source>
        <dbReference type="Proteomes" id="UP001642540"/>
    </source>
</evidence>
<comment type="caution">
    <text evidence="9">The sequence shown here is derived from an EMBL/GenBank/DDBJ whole genome shotgun (WGS) entry which is preliminary data.</text>
</comment>
<proteinExistence type="inferred from homology"/>
<evidence type="ECO:0000313" key="9">
    <source>
        <dbReference type="EMBL" id="CAL8106802.1"/>
    </source>
</evidence>
<evidence type="ECO:0000256" key="7">
    <source>
        <dbReference type="SAM" id="Coils"/>
    </source>
</evidence>
<dbReference type="InterPro" id="IPR005024">
    <property type="entry name" value="Snf7_fam"/>
</dbReference>
<evidence type="ECO:0000256" key="3">
    <source>
        <dbReference type="ARBA" id="ARBA00022448"/>
    </source>
</evidence>
<dbReference type="Proteomes" id="UP001642540">
    <property type="component" value="Unassembled WGS sequence"/>
</dbReference>
<comment type="subcellular location">
    <subcellularLocation>
        <location evidence="1">Endosome membrane</location>
    </subcellularLocation>
</comment>
<keyword evidence="5" id="KW-0653">Protein transport</keyword>
<evidence type="ECO:0008006" key="11">
    <source>
        <dbReference type="Google" id="ProtNLM"/>
    </source>
</evidence>
<reference evidence="9 10" key="1">
    <citation type="submission" date="2024-08" db="EMBL/GenBank/DDBJ databases">
        <authorList>
            <person name="Cucini C."/>
            <person name="Frati F."/>
        </authorList>
    </citation>
    <scope>NUCLEOTIDE SEQUENCE [LARGE SCALE GENOMIC DNA]</scope>
</reference>
<gene>
    <name evidence="9" type="ORF">ODALV1_LOCUS12472</name>
</gene>
<feature type="coiled-coil region" evidence="7">
    <location>
        <begin position="20"/>
        <end position="98"/>
    </location>
</feature>
<evidence type="ECO:0000256" key="8">
    <source>
        <dbReference type="SAM" id="MobiDB-lite"/>
    </source>
</evidence>
<dbReference type="EMBL" id="CAXLJM020000038">
    <property type="protein sequence ID" value="CAL8106802.1"/>
    <property type="molecule type" value="Genomic_DNA"/>
</dbReference>
<comment type="similarity">
    <text evidence="2">Belongs to the SNF7 family.</text>
</comment>
<keyword evidence="7" id="KW-0175">Coiled coil</keyword>
<dbReference type="Pfam" id="PF03357">
    <property type="entry name" value="Snf7"/>
    <property type="match status" value="1"/>
</dbReference>
<keyword evidence="6" id="KW-0472">Membrane</keyword>
<keyword evidence="10" id="KW-1185">Reference proteome</keyword>
<dbReference type="PANTHER" id="PTHR22761">
    <property type="entry name" value="CHARGED MULTIVESICULAR BODY PROTEIN"/>
    <property type="match status" value="1"/>
</dbReference>
<evidence type="ECO:0000256" key="6">
    <source>
        <dbReference type="ARBA" id="ARBA00023136"/>
    </source>
</evidence>
<accession>A0ABP1QKL0</accession>
<sequence length="220" mass="25280">MGGLFSKKKPVQVESRVTEQDRAILELKKMRDQLQQYQKNVIRNLEKERELARKLLVEGRKDRAKLLLKKKRFQESLLEKSEKQLDNIQEMCSSLEFAKIETEVLDSLKSGNEALKKIHGMMTIEDIEKILDETQEGIEKQREIDGLLSNNLSPEDLEEVETELEKIMAEENVVQKESPLSPADSEVVNLPEVPDTPISELEPETERPSKRAEKVLVEAS</sequence>
<dbReference type="Gene3D" id="6.10.140.1230">
    <property type="match status" value="1"/>
</dbReference>
<name>A0ABP1QKL0_9HEXA</name>
<protein>
    <recommendedName>
        <fullName evidence="11">Charged multivesicular body protein 6</fullName>
    </recommendedName>
</protein>
<evidence type="ECO:0000256" key="4">
    <source>
        <dbReference type="ARBA" id="ARBA00022753"/>
    </source>
</evidence>
<feature type="region of interest" description="Disordered" evidence="8">
    <location>
        <begin position="171"/>
        <end position="220"/>
    </location>
</feature>
<organism evidence="9 10">
    <name type="scientific">Orchesella dallaii</name>
    <dbReference type="NCBI Taxonomy" id="48710"/>
    <lineage>
        <taxon>Eukaryota</taxon>
        <taxon>Metazoa</taxon>
        <taxon>Ecdysozoa</taxon>
        <taxon>Arthropoda</taxon>
        <taxon>Hexapoda</taxon>
        <taxon>Collembola</taxon>
        <taxon>Entomobryomorpha</taxon>
        <taxon>Entomobryoidea</taxon>
        <taxon>Orchesellidae</taxon>
        <taxon>Orchesellinae</taxon>
        <taxon>Orchesella</taxon>
    </lineage>
</organism>